<dbReference type="EMBL" id="VINI01000001">
    <property type="protein sequence ID" value="MSS29569.1"/>
    <property type="molecule type" value="Genomic_DNA"/>
</dbReference>
<dbReference type="Proteomes" id="UP000259497">
    <property type="component" value="Unassembled WGS sequence"/>
</dbReference>
<evidence type="ECO:0000313" key="81">
    <source>
        <dbReference type="Proteomes" id="UP000322977"/>
    </source>
</evidence>
<dbReference type="Proteomes" id="UP000251088">
    <property type="component" value="Unassembled WGS sequence"/>
</dbReference>
<evidence type="ECO:0000313" key="60">
    <source>
        <dbReference type="Proteomes" id="UP000251123"/>
    </source>
</evidence>
<evidence type="ECO:0000259" key="12">
    <source>
        <dbReference type="Pfam" id="PF00496"/>
    </source>
</evidence>
<reference evidence="29 78" key="10">
    <citation type="submission" date="2018-10" db="EMBL/GenBank/DDBJ databases">
        <authorList>
            <person name="Vanduin D."/>
            <person name="Fouts D."/>
            <person name="Wright M."/>
            <person name="Sutton G."/>
            <person name="Nguyen K."/>
            <person name="Kreiswirth B."/>
            <person name="Chen L."/>
            <person name="Rojas L."/>
            <person name="Hujer A."/>
            <person name="Hujer K."/>
            <person name="Bonomo R."/>
            <person name="Adams M."/>
        </authorList>
    </citation>
    <scope>NUCLEOTIDE SEQUENCE [LARGE SCALE GENOMIC DNA]</scope>
    <source>
        <strain evidence="29 78">CRK0165</strain>
    </source>
</reference>
<dbReference type="Proteomes" id="UP000283322">
    <property type="component" value="Unassembled WGS sequence"/>
</dbReference>
<dbReference type="EMBL" id="JAAKYD010000012">
    <property type="protein sequence ID" value="NGN73272.1"/>
    <property type="molecule type" value="Genomic_DNA"/>
</dbReference>
<dbReference type="Gene3D" id="3.90.76.10">
    <property type="entry name" value="Dipeptide-binding Protein, Domain 1"/>
    <property type="match status" value="1"/>
</dbReference>
<evidence type="ECO:0000313" key="80">
    <source>
        <dbReference type="Proteomes" id="UP000294951"/>
    </source>
</evidence>
<evidence type="ECO:0000256" key="8">
    <source>
        <dbReference type="ARBA" id="ARBA00023157"/>
    </source>
</evidence>
<evidence type="ECO:0000313" key="82">
    <source>
        <dbReference type="Proteomes" id="UP000376235"/>
    </source>
</evidence>
<dbReference type="EMBL" id="MPYG04000132">
    <property type="protein sequence ID" value="ROG94193.1"/>
    <property type="molecule type" value="Genomic_DNA"/>
</dbReference>
<accession>A0A0J2FYC4</accession>
<reference evidence="13" key="19">
    <citation type="submission" date="2020-10" db="EMBL/GenBank/DDBJ databases">
        <title>Genome Sequence of ESBL Producing Zambian Clinical Strains.</title>
        <authorList>
            <person name="Shawa M."/>
            <person name="Furuta Y."/>
            <person name="Simbotwe M."/>
            <person name="Mulenga E."/>
            <person name="Mubanga M."/>
            <person name="Mulenga G."/>
            <person name="Kaile C."/>
            <person name="Zorigt T."/>
            <person name="Hang'ombe B."/>
            <person name="Higashi H."/>
        </authorList>
    </citation>
    <scope>NUCLEOTIDE SEQUENCE</scope>
    <source>
        <strain evidence="13">Zam_UTH_09</strain>
    </source>
</reference>
<evidence type="ECO:0000313" key="31">
    <source>
        <dbReference type="EMBL" id="SPX54132.1"/>
    </source>
</evidence>
<evidence type="ECO:0000313" key="25">
    <source>
        <dbReference type="EMBL" id="QQL31860.1"/>
    </source>
</evidence>
<reference evidence="26 89" key="21">
    <citation type="submission" date="2021-01" db="EMBL/GenBank/DDBJ databases">
        <title>Genome sequencing of apramycin resistant K. pneumoniae.</title>
        <authorList>
            <person name="Chen L."/>
            <person name="Kreiswirth B."/>
        </authorList>
    </citation>
    <scope>NUCLEOTIDE SEQUENCE [LARGE SCALE GENOMIC DNA]</scope>
    <source>
        <strain evidence="26 89">59493</strain>
    </source>
</reference>
<reference evidence="27" key="7">
    <citation type="submission" date="2018-07" db="EMBL/GenBank/DDBJ databases">
        <authorList>
            <person name="Martins R.C."/>
            <person name="Perdigao-Neto L.V."/>
            <person name="Costa S.F."/>
            <person name="Levin A.S.S."/>
        </authorList>
    </citation>
    <scope>NUCLEOTIDE SEQUENCE</scope>
    <source>
        <strain evidence="27">BC_5001</strain>
    </source>
</reference>
<dbReference type="EMBL" id="UJRG01000001">
    <property type="protein sequence ID" value="SWT06424.1"/>
    <property type="molecule type" value="Genomic_DNA"/>
</dbReference>
<feature type="signal peptide" evidence="11">
    <location>
        <begin position="1"/>
        <end position="26"/>
    </location>
</feature>
<dbReference type="Proteomes" id="UP000031820">
    <property type="component" value="Unassembled WGS sequence"/>
</dbReference>
<evidence type="ECO:0000313" key="44">
    <source>
        <dbReference type="EMBL" id="SWT06424.1"/>
    </source>
</evidence>
<dbReference type="GO" id="GO:0030288">
    <property type="term" value="C:outer membrane-bounded periplasmic space"/>
    <property type="evidence" value="ECO:0007669"/>
    <property type="project" value="TreeGrafter"/>
</dbReference>
<evidence type="ECO:0000313" key="26">
    <source>
        <dbReference type="EMBL" id="QQZ73543.1"/>
    </source>
</evidence>
<evidence type="ECO:0000313" key="34">
    <source>
        <dbReference type="EMBL" id="SSK29011.1"/>
    </source>
</evidence>
<evidence type="ECO:0000313" key="38">
    <source>
        <dbReference type="EMBL" id="STU50643.1"/>
    </source>
</evidence>
<evidence type="ECO:0000313" key="78">
    <source>
        <dbReference type="Proteomes" id="UP000283322"/>
    </source>
</evidence>
<comment type="subunit">
    <text evidence="9">The complex is composed of two ATP-binding proteins (OppD and OppF), two transmembrane proteins (OppB and OppC) and a solute-binding protein (OppA).</text>
</comment>
<dbReference type="Proteomes" id="UP000254103">
    <property type="component" value="Unassembled WGS sequence"/>
</dbReference>
<dbReference type="EMBL" id="SMTN01000007">
    <property type="protein sequence ID" value="TDK02590.1"/>
    <property type="molecule type" value="Genomic_DNA"/>
</dbReference>
<dbReference type="EMBL" id="VSSY01000010">
    <property type="protein sequence ID" value="TYL78498.1"/>
    <property type="molecule type" value="Genomic_DNA"/>
</dbReference>
<dbReference type="GO" id="GO:0015833">
    <property type="term" value="P:peptide transport"/>
    <property type="evidence" value="ECO:0007669"/>
    <property type="project" value="UniProtKB-KW"/>
</dbReference>
<dbReference type="Proteomes" id="UP000441029">
    <property type="component" value="Unassembled WGS sequence"/>
</dbReference>
<dbReference type="Proteomes" id="UP000255099">
    <property type="component" value="Unassembled WGS sequence"/>
</dbReference>
<reference evidence="23 58" key="4">
    <citation type="submission" date="2017-09" db="EMBL/GenBank/DDBJ databases">
        <title>Molecular Epidemiology of Livestock-Associated Methicillin Resistant Staphylococcus aureus (LA-MRSA) and Extended-Spectrum Beta-Lactamase (ESBL)-Producing Enterobacteriaceae in Pigs and Exposed Workers in Cameroon and South Africa.</title>
        <authorList>
            <person name="Founou L."/>
            <person name="Founou R.C."/>
            <person name="Allam M."/>
            <person name="Ismail A."/>
            <person name="Essack S.Y."/>
        </authorList>
    </citation>
    <scope>NUCLEOTIDE SEQUENCE [LARGE SCALE GENOMIC DNA]</scope>
    <source>
        <strain evidence="23 58">HH516E4IA</strain>
    </source>
</reference>
<evidence type="ECO:0000313" key="61">
    <source>
        <dbReference type="Proteomes" id="UP000251721"/>
    </source>
</evidence>
<dbReference type="EMBL" id="UGMG01000001">
    <property type="protein sequence ID" value="STV54331.1"/>
    <property type="molecule type" value="Genomic_DNA"/>
</dbReference>
<evidence type="ECO:0000313" key="74">
    <source>
        <dbReference type="Proteomes" id="UP000259364"/>
    </source>
</evidence>
<dbReference type="EMBL" id="WJWF01000019">
    <property type="protein sequence ID" value="MRL37448.1"/>
    <property type="molecule type" value="Genomic_DNA"/>
</dbReference>
<evidence type="ECO:0000313" key="35">
    <source>
        <dbReference type="EMBL" id="STT48107.1"/>
    </source>
</evidence>
<dbReference type="EMBL" id="CP066534">
    <property type="protein sequence ID" value="QQL31860.1"/>
    <property type="molecule type" value="Genomic_DNA"/>
</dbReference>
<evidence type="ECO:0000313" key="13">
    <source>
        <dbReference type="EMBL" id="GHK50798.1"/>
    </source>
</evidence>
<evidence type="ECO:0000313" key="70">
    <source>
        <dbReference type="Proteomes" id="UP000258253"/>
    </source>
</evidence>
<dbReference type="EMBL" id="WJVL01000013">
    <property type="protein sequence ID" value="MRJ97880.1"/>
    <property type="molecule type" value="Genomic_DNA"/>
</dbReference>
<evidence type="ECO:0000313" key="23">
    <source>
        <dbReference type="EMBL" id="PVU62740.1"/>
    </source>
</evidence>
<reference evidence="51 77" key="11">
    <citation type="submission" date="2018-10" db="EMBL/GenBank/DDBJ databases">
        <authorList>
            <person name="Noll B N."/>
        </authorList>
    </citation>
    <scope>NUCLEOTIDE SEQUENCE [LARGE SCALE GENOMIC DNA]</scope>
    <source>
        <strain evidence="51">Kpneu006</strain>
    </source>
</reference>
<dbReference type="EMBL" id="JAUUIA010000019">
    <property type="protein sequence ID" value="MDP0969282.1"/>
    <property type="molecule type" value="Genomic_DNA"/>
</dbReference>
<dbReference type="EMBL" id="UAWQ01000017">
    <property type="protein sequence ID" value="SQC44403.1"/>
    <property type="molecule type" value="Genomic_DNA"/>
</dbReference>
<evidence type="ECO:0000313" key="27">
    <source>
        <dbReference type="EMBL" id="RBZ24825.1"/>
    </source>
</evidence>
<dbReference type="KEGG" id="kpnu:LI86_10355"/>
<dbReference type="AlphaFoldDB" id="A0A081LW21"/>
<reference evidence="28" key="6">
    <citation type="submission" date="2018-07" db="EMBL/GenBank/DDBJ databases">
        <title>Draft genome sequence of Klebsiella pneumoniae K293.</title>
        <authorList>
            <person name="He F."/>
        </authorList>
    </citation>
    <scope>NUCLEOTIDE SEQUENCE</scope>
    <source>
        <strain evidence="28">K293</strain>
    </source>
</reference>
<dbReference type="EMBL" id="UKAW01000003">
    <property type="protein sequence ID" value="SXG13064.1"/>
    <property type="molecule type" value="Genomic_DNA"/>
</dbReference>
<proteinExistence type="inferred from homology"/>
<evidence type="ECO:0000313" key="32">
    <source>
        <dbReference type="EMBL" id="SQC12629.1"/>
    </source>
</evidence>
<evidence type="ECO:0000313" key="64">
    <source>
        <dbReference type="Proteomes" id="UP000254141"/>
    </source>
</evidence>
<dbReference type="EMBL" id="UJHH01000012">
    <property type="protein sequence ID" value="SWF72900.1"/>
    <property type="molecule type" value="Genomic_DNA"/>
</dbReference>
<dbReference type="PROSITE" id="PS01040">
    <property type="entry name" value="SBP_BACTERIAL_5"/>
    <property type="match status" value="1"/>
</dbReference>
<dbReference type="EMBL" id="CP068602">
    <property type="protein sequence ID" value="QQZ73543.1"/>
    <property type="molecule type" value="Genomic_DNA"/>
</dbReference>
<dbReference type="KEGG" id="kpne:KU54_010400"/>
<dbReference type="KEGG" id="kpb:FH42_07105"/>
<evidence type="ECO:0000313" key="36">
    <source>
        <dbReference type="EMBL" id="STT54986.1"/>
    </source>
</evidence>
<dbReference type="RefSeq" id="WP_004148754.1">
    <property type="nucleotide sequence ID" value="NZ_ABLUVU020000005.1"/>
</dbReference>
<reference evidence="69 70" key="9">
    <citation type="submission" date="2018-08" db="EMBL/GenBank/DDBJ databases">
        <authorList>
            <consortium name="Pathogen Informatics"/>
        </authorList>
    </citation>
    <scope>NUCLEOTIDE SEQUENCE [LARGE SCALE GENOMIC DNA]</scope>
    <source>
        <strain evidence="34 62">4300STDY6470422</strain>
        <strain evidence="52 79">5012STDY7312589</strain>
        <strain evidence="53 82">5012STDY7626430</strain>
        <strain evidence="45 69">EuSCAPE_AT002</strain>
        <strain evidence="46 76">EuSCAPE_AT029</strain>
        <strain evidence="41 73">EuSCAPE_GR003</strain>
        <strain evidence="42 75">EuSCAPE_GR114</strain>
        <strain evidence="48 70">EuSCAPE_HU047</strain>
        <strain evidence="47 71">EuSCAPE_IT093</strain>
        <strain evidence="44 72">EuSCAPE_TR125</strain>
        <strain evidence="43 74">EuSCAPE_UK014</strain>
        <strain evidence="55">k480</strain>
        <strain evidence="30">K480</strain>
    </source>
</reference>
<reference evidence="27" key="8">
    <citation type="submission" date="2018-08" db="EMBL/GenBank/DDBJ databases">
        <title>Klebsiella pneumoniae genome sequencing and assembly.</title>
        <authorList>
            <person name="Martins R.C.R."/>
            <person name="Perdigao-Neto L.V."/>
            <person name="Costa S.F."/>
            <person name="Levin A.S.S."/>
        </authorList>
    </citation>
    <scope>NUCLEOTIDE SEQUENCE</scope>
    <source>
        <strain evidence="27">BC_5001</strain>
    </source>
</reference>
<reference evidence="49 80" key="12">
    <citation type="submission" date="2019-03" db="EMBL/GenBank/DDBJ databases">
        <title>Multidrug-Resistant Klebsiella pneumoniae Clinical Bloodstream Isolates in Shanghai, China.</title>
        <authorList>
            <person name="Wang S."/>
        </authorList>
    </citation>
    <scope>NUCLEOTIDE SEQUENCE [LARGE SCALE GENOMIC DNA]</scope>
    <source>
        <strain evidence="49 80">RJ1071</strain>
    </source>
</reference>
<reference evidence="21 56" key="3">
    <citation type="submission" date="2017-03" db="EMBL/GenBank/DDBJ databases">
        <authorList>
            <person name="Fouts D."/>
            <person name="Stalin M.J."/>
            <person name="Chen L."/>
            <person name="Wright M."/>
            <person name="Sutton G."/>
            <person name="Nguyen K."/>
            <person name="Vanduin D."/>
            <person name="Rojas L."/>
            <person name="Hujer A."/>
            <person name="Hujer K."/>
            <person name="Bonomo R."/>
            <person name="Kreiswirth B."/>
            <person name="Adams M."/>
        </authorList>
    </citation>
    <scope>NUCLEOTIDE SEQUENCE [LARGE SCALE GENOMIC DNA]</scope>
    <source>
        <strain evidence="21 56">39383</strain>
    </source>
</reference>
<reference evidence="25 88" key="20">
    <citation type="submission" date="2020-12" db="EMBL/GenBank/DDBJ databases">
        <title>The complete genome of Klebsiella pneumoniae strain 090374.</title>
        <authorList>
            <person name="Wei L."/>
            <person name="Wen H."/>
            <person name="Liu L."/>
            <person name="Feng Y."/>
            <person name="Zong Z."/>
        </authorList>
    </citation>
    <scope>NUCLEOTIDE SEQUENCE [LARGE SCALE GENOMIC DNA]</scope>
    <source>
        <strain evidence="25 88">WCHKP090374</strain>
    </source>
</reference>
<gene>
    <name evidence="29" type="primary">oppA</name>
    <name evidence="30" type="synonym">oppA_1</name>
    <name evidence="34" type="synonym">oppA_2</name>
    <name evidence="33" type="synonym">oppA_3</name>
    <name evidence="21" type="ORF">B5L96_11895</name>
    <name evidence="22" type="ORF">B6I68_01795</name>
    <name evidence="51" type="ORF">BANRA_04475</name>
    <name evidence="29" type="ORF">BL124_00017215</name>
    <name evidence="23" type="ORF">CP554_11090</name>
    <name evidence="27" type="ORF">DM078_06860</name>
    <name evidence="28" type="ORF">DW286_12290</name>
    <name evidence="49" type="ORF">E1814_09960</name>
    <name evidence="18" type="ORF">FME62_01980</name>
    <name evidence="50" type="ORF">FXN67_13825</name>
    <name evidence="20" type="ORF">G4V31_14185</name>
    <name evidence="16" type="ORF">GJJ01_18195</name>
    <name evidence="24" type="ORF">GJJ08_011005</name>
    <name evidence="17" type="ORF">GJJ18_18620</name>
    <name evidence="19" type="ORF">GNF00_03435</name>
    <name evidence="25" type="ORF">H3G96_016925</name>
    <name evidence="26" type="ORF">JMZ77_10475</name>
    <name evidence="13" type="ORF">KPZU09_05340</name>
    <name evidence="14" type="ORF">LS45_14510</name>
    <name evidence="40" type="ORF">NCTC11679_02164</name>
    <name evidence="33" type="ORF">NCTC13465_02914</name>
    <name evidence="38" type="ORF">NCTC5051_02227</name>
    <name evidence="37" type="ORF">NCTC5052_01997</name>
    <name evidence="39" type="ORF">NCTC5053_01430</name>
    <name evidence="36" type="ORF">NCTC8849_03583</name>
    <name evidence="32" type="ORF">NCTC9128_01799</name>
    <name evidence="31" type="ORF">NCTC9601_01268</name>
    <name evidence="35" type="ORF">NCTC9637_03044</name>
    <name evidence="15" type="ORF">Q6294_19895</name>
    <name evidence="52" type="ORF">SAMEA104567804_02106</name>
    <name evidence="30" type="ORF">SAMEA2273558_00786</name>
    <name evidence="45" type="ORF">SAMEA3499874_01540</name>
    <name evidence="46" type="ORF">SAMEA3499901_03251</name>
    <name evidence="47" type="ORF">SAMEA3515122_03956</name>
    <name evidence="48" type="ORF">SAMEA3538828_03033</name>
    <name evidence="41" type="ORF">SAMEA3649591_03118</name>
    <name evidence="42" type="ORF">SAMEA3649733_00910</name>
    <name evidence="43" type="ORF">SAMEA3720909_02899</name>
    <name evidence="44" type="ORF">SAMEA3729652_00634</name>
    <name evidence="34" type="ORF">SAMEA4364603_01864</name>
    <name evidence="53" type="ORF">SAMEA4873632_01480</name>
</gene>
<dbReference type="Proteomes" id="UP000655094">
    <property type="component" value="Unassembled WGS sequence"/>
</dbReference>
<dbReference type="Proteomes" id="UP000269921">
    <property type="component" value="Unassembled WGS sequence"/>
</dbReference>
<evidence type="ECO:0000313" key="53">
    <source>
        <dbReference type="EMBL" id="VGK77185.1"/>
    </source>
</evidence>
<dbReference type="PANTHER" id="PTHR30290:SF10">
    <property type="entry name" value="PERIPLASMIC OLIGOPEPTIDE-BINDING PROTEIN-RELATED"/>
    <property type="match status" value="1"/>
</dbReference>
<dbReference type="EMBL" id="NCMJ01000011">
    <property type="protein sequence ID" value="PLE29531.1"/>
    <property type="molecule type" value="Genomic_DNA"/>
</dbReference>
<dbReference type="EMBL" id="QRCF01000011">
    <property type="protein sequence ID" value="RDT92185.1"/>
    <property type="molecule type" value="Genomic_DNA"/>
</dbReference>
<evidence type="ECO:0000313" key="43">
    <source>
        <dbReference type="EMBL" id="SWF72900.1"/>
    </source>
</evidence>
<evidence type="ECO:0000313" key="76">
    <source>
        <dbReference type="Proteomes" id="UP000259975"/>
    </source>
</evidence>
<dbReference type="EMBL" id="UGLU01000001">
    <property type="protein sequence ID" value="STU50643.1"/>
    <property type="molecule type" value="Genomic_DNA"/>
</dbReference>
<evidence type="ECO:0000313" key="39">
    <source>
        <dbReference type="EMBL" id="STV00032.1"/>
    </source>
</evidence>
<evidence type="ECO:0000313" key="48">
    <source>
        <dbReference type="EMBL" id="SYR41293.1"/>
    </source>
</evidence>
<evidence type="ECO:0000313" key="15">
    <source>
        <dbReference type="EMBL" id="MDP0969282.1"/>
    </source>
</evidence>
<evidence type="ECO:0000313" key="62">
    <source>
        <dbReference type="Proteomes" id="UP000252603"/>
    </source>
</evidence>
<evidence type="ECO:0000313" key="29">
    <source>
        <dbReference type="EMBL" id="ROG94193.1"/>
    </source>
</evidence>
<keyword evidence="7" id="KW-0653">Protein transport</keyword>
<evidence type="ECO:0000313" key="33">
    <source>
        <dbReference type="EMBL" id="SQC44403.1"/>
    </source>
</evidence>
<evidence type="ECO:0000313" key="77">
    <source>
        <dbReference type="Proteomes" id="UP000269921"/>
    </source>
</evidence>
<dbReference type="GO" id="GO:0043190">
    <property type="term" value="C:ATP-binding cassette (ABC) transporter complex"/>
    <property type="evidence" value="ECO:0007669"/>
    <property type="project" value="InterPro"/>
</dbReference>
<evidence type="ECO:0000313" key="21">
    <source>
        <dbReference type="EMBL" id="OVF73572.1"/>
    </source>
</evidence>
<feature type="domain" description="Solute-binding protein family 5" evidence="12">
    <location>
        <begin position="83"/>
        <end position="463"/>
    </location>
</feature>
<accession>A0A4V0GUL9</accession>
<dbReference type="InterPro" id="IPR030678">
    <property type="entry name" value="Peptide/Ni-bd"/>
</dbReference>
<reference evidence="22 57" key="2">
    <citation type="journal article" date="2017" name="J. Infect. Dis.">
        <title>An Analysis of the Epidemic of Klebsiella pneumoniae Carbapenemase-Producing K. pneumoniae: Convergence of Two Evolutionary Mechanisms Creates the Perfect Storm.</title>
        <authorList>
            <person name="Rojas L.J."/>
            <person name="Weinstock G.M."/>
            <person name="De La Cadena E."/>
            <person name="Diaz L."/>
            <person name="Rios R."/>
            <person name="Hanson B.M."/>
            <person name="Brown J.S."/>
            <person name="Vats P."/>
            <person name="Phillips D.S."/>
            <person name="Nguyen H."/>
            <person name="Hujer K.M."/>
            <person name="Correa A."/>
            <person name="Adams M.D."/>
            <person name="Perez F."/>
            <person name="Sodergren E."/>
            <person name="Narechania A."/>
            <person name="Planet P.J."/>
            <person name="Villegas M.V."/>
            <person name="Bonomo R.A."/>
            <person name="Arias C.A."/>
        </authorList>
    </citation>
    <scope>NUCLEOTIDE SEQUENCE [LARGE SCALE GENOMIC DNA]</scope>
    <source>
        <strain evidence="22 57">COL-Kpn30</strain>
    </source>
</reference>
<name>A0A081LW21_KLEPN</name>
<evidence type="ECO:0000313" key="86">
    <source>
        <dbReference type="Proteomes" id="UP000479475"/>
    </source>
</evidence>
<dbReference type="Pfam" id="PF00496">
    <property type="entry name" value="SBP_bac_5"/>
    <property type="match status" value="1"/>
</dbReference>
<dbReference type="EMBL" id="UFEU01000004">
    <property type="protein sequence ID" value="SSK29011.1"/>
    <property type="molecule type" value="Genomic_DNA"/>
</dbReference>
<dbReference type="Proteomes" id="UP000251721">
    <property type="component" value="Unassembled WGS sequence"/>
</dbReference>
<dbReference type="EMBL" id="NDBK01000050">
    <property type="protein sequence ID" value="OVF73572.1"/>
    <property type="molecule type" value="Genomic_DNA"/>
</dbReference>
<dbReference type="Proteomes" id="UP000294876">
    <property type="component" value="Unassembled WGS sequence"/>
</dbReference>
<evidence type="ECO:0000313" key="50">
    <source>
        <dbReference type="EMBL" id="TYL78498.1"/>
    </source>
</evidence>
<evidence type="ECO:0000313" key="28">
    <source>
        <dbReference type="EMBL" id="RDT92185.1"/>
    </source>
</evidence>
<dbReference type="EMBL" id="CAAGWG010000006">
    <property type="protein sequence ID" value="VGC99478.1"/>
    <property type="molecule type" value="Genomic_DNA"/>
</dbReference>
<dbReference type="EMBL" id="JRRF01000011">
    <property type="protein sequence ID" value="KII04810.1"/>
    <property type="molecule type" value="Genomic_DNA"/>
</dbReference>
<dbReference type="Proteomes" id="UP000258253">
    <property type="component" value="Unassembled WGS sequence"/>
</dbReference>
<keyword evidence="5" id="KW-0574">Periplasm</keyword>
<dbReference type="Proteomes" id="UP001244490">
    <property type="component" value="Unassembled WGS sequence"/>
</dbReference>
<reference evidence="15" key="22">
    <citation type="submission" date="2023-07" db="EMBL/GenBank/DDBJ databases">
        <authorList>
            <person name="Peng Z."/>
        </authorList>
    </citation>
    <scope>NUCLEOTIDE SEQUENCE</scope>
    <source>
        <strain evidence="15">KP219</strain>
    </source>
</reference>
<keyword evidence="4 11" id="KW-0732">Signal</keyword>
<reference evidence="59 60" key="5">
    <citation type="submission" date="2018-06" db="EMBL/GenBank/DDBJ databases">
        <authorList>
            <consortium name="Pathogen Informatics"/>
            <person name="Doyle S."/>
        </authorList>
    </citation>
    <scope>NUCLEOTIDE SEQUENCE [LARGE SCALE GENOMIC DNA]</scope>
    <source>
        <strain evidence="40 68">NCTC11679</strain>
        <strain evidence="33 61">NCTC13465</strain>
        <strain evidence="38 64">NCTC5051</strain>
        <strain evidence="37 63">NCTC5052</strain>
        <strain evidence="39 65">NCTC5053</strain>
        <strain evidence="36 66">NCTC8849</strain>
        <strain evidence="32 59">NCTC9128</strain>
        <strain evidence="31 60">NCTC9601</strain>
        <strain evidence="35 67">NCTC9637</strain>
    </source>
</reference>
<dbReference type="KEGG" id="kpx:PMK1_04564"/>
<evidence type="ECO:0000313" key="73">
    <source>
        <dbReference type="Proteomes" id="UP000258905"/>
    </source>
</evidence>
<dbReference type="Proteomes" id="UP000322977">
    <property type="component" value="Unassembled WGS sequence"/>
</dbReference>
<dbReference type="Proteomes" id="UP000252603">
    <property type="component" value="Unassembled WGS sequence"/>
</dbReference>
<dbReference type="EMBL" id="WNPO01000006">
    <property type="protein sequence ID" value="MUA38897.1"/>
    <property type="molecule type" value="Genomic_DNA"/>
</dbReference>
<dbReference type="EMBL" id="ULCI01000011">
    <property type="protein sequence ID" value="SYR41293.1"/>
    <property type="molecule type" value="Genomic_DNA"/>
</dbReference>
<reference evidence="24 83" key="17">
    <citation type="journal article" date="2020" name="Antibiotics">
        <title>Molecular Typing, Characterization of Antimicrobial Resistance, Virulence Profiling and Analysis of Whole-Genome Sequence of Clinical Klebsiella pneumoniae Isolates.</title>
        <authorList>
            <person name="Shelenkov A."/>
            <person name="Mikhaylova Y."/>
            <person name="Yanushevich Y."/>
            <person name="Samoilov A."/>
            <person name="Petrova L."/>
            <person name="Fomina V."/>
            <person name="Gusarov V."/>
            <person name="Zamyatin M."/>
            <person name="Shagin D."/>
            <person name="Akimkin V."/>
        </authorList>
    </citation>
    <scope>NUCLEOTIDE SEQUENCE [LARGE SCALE GENOMIC DNA]</scope>
    <source>
        <strain evidence="24 83">CriePir120</strain>
    </source>
</reference>
<dbReference type="EMBL" id="UIXM01000002">
    <property type="protein sequence ID" value="SVS24249.1"/>
    <property type="molecule type" value="Genomic_DNA"/>
</dbReference>
<sequence length="544" mass="61389">MTIITKKRLIAAGVLSALIAGNMAMAADVPAGVQLAEKQTLVRNSGAEPQSLDPNKIEGVPEANISRDLFEGLLNTSPKDGHPIPGVAESWDNKDFKVWTFHLRKDAKWSNGEPVTAQDFVYSWQRLVDPKTASPYASYPQYGHIVNVDEIIDGKKAPSELGVKAIDDHTLEVTLSEPVPYFYKLLVNPAMSPVYKPAIEKFGEKWTQPGNIVTNGAYTLKDWVVNERIVMERNPHYWDNAKTVINTVTWLPTSSEVTYVNRYRSGELDMTYNQLPIELFQKLKKEIPNELHVDPYLCTYYYEINNQKAPFTDVRVRTALKLGLDRDIIANKVKGQGDLPAYGYTPPYTDGAKLSEPEWFTWSQEKRNEEAKKLLAEAGYSADKPLTFNLLYNTSDLHKKLAIAAASLWRKNLGIDVKLVNQEWKTFLDTRHQGTYDVARAGWCADYNEPTSFLNTMLSDSSMNTAHYKSPAFDKIMAESVKASDEAQRTAAYAKAEQQLDKDSAIVPVYYYVNARLVKPWVGGYTGKDPMDNVYTKDLYVIKH</sequence>
<evidence type="ECO:0000313" key="54">
    <source>
        <dbReference type="Proteomes" id="UP000031820"/>
    </source>
</evidence>
<evidence type="ECO:0000256" key="7">
    <source>
        <dbReference type="ARBA" id="ARBA00022927"/>
    </source>
</evidence>
<dbReference type="Proteomes" id="UP000254657">
    <property type="component" value="Unassembled WGS sequence"/>
</dbReference>
<dbReference type="Proteomes" id="UP000254141">
    <property type="component" value="Unassembled WGS sequence"/>
</dbReference>
<evidence type="ECO:0000313" key="57">
    <source>
        <dbReference type="Proteomes" id="UP000234439"/>
    </source>
</evidence>
<evidence type="ECO:0000313" key="19">
    <source>
        <dbReference type="EMBL" id="MUA38897.1"/>
    </source>
</evidence>
<dbReference type="FunFam" id="3.90.76.10:FF:000001">
    <property type="entry name" value="Oligopeptide ABC transporter substrate-binding protein"/>
    <property type="match status" value="1"/>
</dbReference>
<dbReference type="Proteomes" id="UP000258798">
    <property type="component" value="Unassembled WGS sequence"/>
</dbReference>
<evidence type="ECO:0000313" key="51">
    <source>
        <dbReference type="EMBL" id="VCV80347.1"/>
    </source>
</evidence>
<evidence type="ECO:0000256" key="9">
    <source>
        <dbReference type="ARBA" id="ARBA00063980"/>
    </source>
</evidence>
<evidence type="ECO:0000313" key="87">
    <source>
        <dbReference type="Proteomes" id="UP000485085"/>
    </source>
</evidence>
<dbReference type="EMBL" id="UGLC01000002">
    <property type="protein sequence ID" value="STT54986.1"/>
    <property type="molecule type" value="Genomic_DNA"/>
</dbReference>
<evidence type="ECO:0000313" key="88">
    <source>
        <dbReference type="Proteomes" id="UP000532829"/>
    </source>
</evidence>
<dbReference type="Proteomes" id="UP000376235">
    <property type="component" value="Unassembled WGS sequence"/>
</dbReference>
<dbReference type="FunFam" id="3.40.190.10:FF:000018">
    <property type="entry name" value="Oligopeptide ABC transporter, oligopeptide-binding protein"/>
    <property type="match status" value="1"/>
</dbReference>
<evidence type="ECO:0000313" key="17">
    <source>
        <dbReference type="EMBL" id="MRL37448.1"/>
    </source>
</evidence>
<dbReference type="Proteomes" id="UP000258673">
    <property type="component" value="Unassembled WGS sequence"/>
</dbReference>
<evidence type="ECO:0000313" key="46">
    <source>
        <dbReference type="EMBL" id="SXN32219.1"/>
    </source>
</evidence>
<evidence type="ECO:0000313" key="30">
    <source>
        <dbReference type="EMBL" id="SBG91987.1"/>
    </source>
</evidence>
<dbReference type="EMBL" id="UWVH01000001">
    <property type="protein sequence ID" value="VCV80347.1"/>
    <property type="molecule type" value="Genomic_DNA"/>
</dbReference>
<dbReference type="EMBL" id="FLDK01000002">
    <property type="protein sequence ID" value="SBG91987.1"/>
    <property type="molecule type" value="Genomic_DNA"/>
</dbReference>
<evidence type="ECO:0000313" key="71">
    <source>
        <dbReference type="Proteomes" id="UP000258673"/>
    </source>
</evidence>
<dbReference type="Proteomes" id="UP000251123">
    <property type="component" value="Unassembled WGS sequence"/>
</dbReference>
<dbReference type="Proteomes" id="UP000259975">
    <property type="component" value="Unassembled WGS sequence"/>
</dbReference>
<dbReference type="InterPro" id="IPR000914">
    <property type="entry name" value="SBP_5_dom"/>
</dbReference>
<evidence type="ECO:0000313" key="55">
    <source>
        <dbReference type="Proteomes" id="UP000077826"/>
    </source>
</evidence>
<reference evidence="18 85" key="13">
    <citation type="submission" date="2019-07" db="EMBL/GenBank/DDBJ databases">
        <title>Genome sequence of OXA-232-producing Klebsiella pneumoniae ST23 from septicemic neonate.</title>
        <authorList>
            <person name="Mukherjee S."/>
            <person name="Naha S."/>
            <person name="Bhadury P."/>
            <person name="Basu S."/>
        </authorList>
    </citation>
    <scope>NUCLEOTIDE SEQUENCE [LARGE SCALE GENOMIC DNA]</scope>
    <source>
        <strain evidence="18 85">EN5275</strain>
    </source>
</reference>
<dbReference type="EMBL" id="UASN01000015">
    <property type="protein sequence ID" value="SPX54132.1"/>
    <property type="molecule type" value="Genomic_DNA"/>
</dbReference>
<evidence type="ECO:0000313" key="63">
    <source>
        <dbReference type="Proteomes" id="UP000254103"/>
    </source>
</evidence>
<dbReference type="EMBL" id="UGMN01000004">
    <property type="protein sequence ID" value="STV00032.1"/>
    <property type="molecule type" value="Genomic_DNA"/>
</dbReference>
<evidence type="ECO:0000313" key="65">
    <source>
        <dbReference type="Proteomes" id="UP000254387"/>
    </source>
</evidence>
<dbReference type="GO" id="GO:1904680">
    <property type="term" value="F:peptide transmembrane transporter activity"/>
    <property type="evidence" value="ECO:0007669"/>
    <property type="project" value="TreeGrafter"/>
</dbReference>
<evidence type="ECO:0000313" key="66">
    <source>
        <dbReference type="Proteomes" id="UP000254799"/>
    </source>
</evidence>
<dbReference type="Proteomes" id="UP000532829">
    <property type="component" value="Chromosome"/>
</dbReference>
<accession>A0A081LW21</accession>
<dbReference type="Proteomes" id="UP000234439">
    <property type="component" value="Unassembled WGS sequence"/>
</dbReference>
<dbReference type="InterPro" id="IPR039424">
    <property type="entry name" value="SBP_5"/>
</dbReference>
<evidence type="ECO:0000313" key="37">
    <source>
        <dbReference type="EMBL" id="STT93599.1"/>
    </source>
</evidence>
<evidence type="ECO:0000313" key="16">
    <source>
        <dbReference type="EMBL" id="MRJ97880.1"/>
    </source>
</evidence>
<comment type="similarity">
    <text evidence="2">Belongs to the bacterial solute-binding protein 5 family.</text>
</comment>
<evidence type="ECO:0000313" key="79">
    <source>
        <dbReference type="Proteomes" id="UP000294876"/>
    </source>
</evidence>
<evidence type="ECO:0000313" key="75">
    <source>
        <dbReference type="Proteomes" id="UP000259497"/>
    </source>
</evidence>
<evidence type="ECO:0000256" key="3">
    <source>
        <dbReference type="ARBA" id="ARBA00022448"/>
    </source>
</evidence>
<dbReference type="Proteomes" id="UP000479475">
    <property type="component" value="Unassembled WGS sequence"/>
</dbReference>
<dbReference type="EMBL" id="CAAHCC010000002">
    <property type="protein sequence ID" value="VGK77185.1"/>
    <property type="molecule type" value="Genomic_DNA"/>
</dbReference>
<dbReference type="Gene3D" id="3.40.190.10">
    <property type="entry name" value="Periplasmic binding protein-like II"/>
    <property type="match status" value="1"/>
</dbReference>
<organism evidence="29 78">
    <name type="scientific">Klebsiella pneumoniae</name>
    <dbReference type="NCBI Taxonomy" id="573"/>
    <lineage>
        <taxon>Bacteria</taxon>
        <taxon>Pseudomonadati</taxon>
        <taxon>Pseudomonadota</taxon>
        <taxon>Gammaproteobacteria</taxon>
        <taxon>Enterobacterales</taxon>
        <taxon>Enterobacteriaceae</taxon>
        <taxon>Klebsiella/Raoultella group</taxon>
        <taxon>Klebsiella</taxon>
        <taxon>Klebsiella pneumoniae complex</taxon>
    </lineage>
</organism>
<dbReference type="Proteomes" id="UP000245817">
    <property type="component" value="Unassembled WGS sequence"/>
</dbReference>
<evidence type="ECO:0000313" key="69">
    <source>
        <dbReference type="Proteomes" id="UP000257587"/>
    </source>
</evidence>
<dbReference type="Proteomes" id="UP000595568">
    <property type="component" value="Chromosome"/>
</dbReference>
<dbReference type="EMBL" id="UAWN01000006">
    <property type="protein sequence ID" value="SQC12629.1"/>
    <property type="molecule type" value="Genomic_DNA"/>
</dbReference>
<evidence type="ECO:0000313" key="52">
    <source>
        <dbReference type="EMBL" id="VGC99478.1"/>
    </source>
</evidence>
<reference evidence="20 86" key="18">
    <citation type="submission" date="2020-02" db="EMBL/GenBank/DDBJ databases">
        <title>Klebsiella pneumoniae genome sequencing and assembly.</title>
        <authorList>
            <person name="Starkova P.S."/>
            <person name="Sulyan O.S."/>
            <person name="Likholetova D.V."/>
            <person name="Ageevets V.A."/>
            <person name="Lazareva I.V."/>
            <person name="Sopova J.V."/>
            <person name="Sidorenko S.V."/>
        </authorList>
    </citation>
    <scope>NUCLEOTIDE SEQUENCE [LARGE SCALE GENOMIC DNA]</scope>
    <source>
        <strain evidence="20 86">2429</strain>
    </source>
</reference>
<evidence type="ECO:0000313" key="59">
    <source>
        <dbReference type="Proteomes" id="UP000251088"/>
    </source>
</evidence>
<dbReference type="Proteomes" id="UP000257587">
    <property type="component" value="Unassembled WGS sequence"/>
</dbReference>
<evidence type="ECO:0000313" key="47">
    <source>
        <dbReference type="EMBL" id="SYH34925.1"/>
    </source>
</evidence>
<dbReference type="Proteomes" id="UP000258905">
    <property type="component" value="Unassembled WGS sequence"/>
</dbReference>
<evidence type="ECO:0000256" key="4">
    <source>
        <dbReference type="ARBA" id="ARBA00022729"/>
    </source>
</evidence>
<dbReference type="EMBL" id="PCFF01000008">
    <property type="protein sequence ID" value="PVU62740.1"/>
    <property type="molecule type" value="Genomic_DNA"/>
</dbReference>
<dbReference type="InterPro" id="IPR023765">
    <property type="entry name" value="SBP_5_CS"/>
</dbReference>
<dbReference type="EMBL" id="BNFF01000001">
    <property type="protein sequence ID" value="GHK50798.1"/>
    <property type="molecule type" value="Genomic_DNA"/>
</dbReference>
<dbReference type="FunFam" id="3.10.105.10:FF:000001">
    <property type="entry name" value="Oligopeptide ABC transporter, oligopeptide-binding protein"/>
    <property type="match status" value="1"/>
</dbReference>
<evidence type="ECO:0000313" key="84">
    <source>
        <dbReference type="Proteomes" id="UP000441029"/>
    </source>
</evidence>
<dbReference type="EMBL" id="UGLJ01000002">
    <property type="protein sequence ID" value="STT93599.1"/>
    <property type="molecule type" value="Genomic_DNA"/>
</dbReference>
<evidence type="ECO:0000313" key="72">
    <source>
        <dbReference type="Proteomes" id="UP000258798"/>
    </source>
</evidence>
<evidence type="ECO:0000313" key="40">
    <source>
        <dbReference type="EMBL" id="STV54331.1"/>
    </source>
</evidence>
<dbReference type="EMBL" id="UIUC01000011">
    <property type="protein sequence ID" value="SVN65022.1"/>
    <property type="molecule type" value="Genomic_DNA"/>
</dbReference>
<evidence type="ECO:0000313" key="22">
    <source>
        <dbReference type="EMBL" id="PLE29531.1"/>
    </source>
</evidence>
<dbReference type="Proteomes" id="UP000439817">
    <property type="component" value="Chromosome"/>
</dbReference>
<dbReference type="NCBIfam" id="NF011684">
    <property type="entry name" value="PRK15104.1"/>
    <property type="match status" value="1"/>
</dbReference>
<evidence type="ECO:0000313" key="67">
    <source>
        <dbReference type="Proteomes" id="UP000255099"/>
    </source>
</evidence>
<dbReference type="EMBL" id="UKUT01000009">
    <property type="protein sequence ID" value="SYH34925.1"/>
    <property type="molecule type" value="Genomic_DNA"/>
</dbReference>
<dbReference type="Proteomes" id="UP000259364">
    <property type="component" value="Unassembled WGS sequence"/>
</dbReference>
<evidence type="ECO:0000313" key="24">
    <source>
        <dbReference type="EMBL" id="QOU53878.1"/>
    </source>
</evidence>
<keyword evidence="6" id="KW-0571">Peptide transport</keyword>
<dbReference type="Proteomes" id="UP000254799">
    <property type="component" value="Unassembled WGS sequence"/>
</dbReference>
<feature type="chain" id="PRO_5015028625" description="Periplasmic oligopeptide-binding protein OppA" evidence="11">
    <location>
        <begin position="27"/>
        <end position="544"/>
    </location>
</feature>
<dbReference type="PIRSF" id="PIRSF002741">
    <property type="entry name" value="MppA"/>
    <property type="match status" value="1"/>
</dbReference>
<comment type="subcellular location">
    <subcellularLocation>
        <location evidence="1">Periplasm</location>
    </subcellularLocation>
</comment>
<dbReference type="EMBL" id="QOHW01000003">
    <property type="protein sequence ID" value="RBZ24825.1"/>
    <property type="molecule type" value="Genomic_DNA"/>
</dbReference>
<evidence type="ECO:0000313" key="85">
    <source>
        <dbReference type="Proteomes" id="UP000468995"/>
    </source>
</evidence>
<dbReference type="EMBL" id="UKGE01000012">
    <property type="protein sequence ID" value="SXN32219.1"/>
    <property type="molecule type" value="Genomic_DNA"/>
</dbReference>
<evidence type="ECO:0000256" key="1">
    <source>
        <dbReference type="ARBA" id="ARBA00004418"/>
    </source>
</evidence>
<dbReference type="Proteomes" id="UP000255239">
    <property type="component" value="Unassembled WGS sequence"/>
</dbReference>
<evidence type="ECO:0000313" key="20">
    <source>
        <dbReference type="EMBL" id="NGN73272.1"/>
    </source>
</evidence>
<dbReference type="Proteomes" id="UP000077826">
    <property type="component" value="Unassembled WGS sequence"/>
</dbReference>
<evidence type="ECO:0000256" key="10">
    <source>
        <dbReference type="ARBA" id="ARBA00072558"/>
    </source>
</evidence>
<evidence type="ECO:0000256" key="6">
    <source>
        <dbReference type="ARBA" id="ARBA00022856"/>
    </source>
</evidence>
<reference evidence="17" key="15">
    <citation type="submission" date="2019-10" db="EMBL/GenBank/DDBJ databases">
        <title>Molecular typing, antibiotic resistance determination and virulence profiling for 36 multidrug-resistant clinical Klebsiella pneumoniae isolates using second- and third-generation sequencing.</title>
        <authorList>
            <person name="Shelenkov A."/>
            <person name="Mikhaylova Y."/>
            <person name="Yanushevich Y."/>
            <person name="Samoilov A."/>
            <person name="Petrova L."/>
            <person name="Fomina V."/>
            <person name="Gusarov V."/>
            <person name="Zamyatin M."/>
            <person name="Shagin D."/>
        </authorList>
    </citation>
    <scope>NUCLEOTIDE SEQUENCE [LARGE SCALE GENOMIC DNA]</scope>
    <source>
        <strain evidence="17">CriePir115</strain>
        <strain evidence="16 84">CriePir226</strain>
    </source>
</reference>
<reference evidence="50 81" key="14">
    <citation type="submission" date="2019-08" db="EMBL/GenBank/DDBJ databases">
        <title>Phenotypic and genetic characterization of extended-spectrum b-lactamase-producing hypermucoviscous Klebsiella pneumoniae from Chile.</title>
        <authorList>
            <person name="Morales-Leon F."/>
            <person name="Caro C."/>
            <person name="Opazo-Capurro A."/>
            <person name="Lincopan N."/>
            <person name="Dominguez-Yevenes M."/>
            <person name="Lima C."/>
            <person name="Bello-Toledo H."/>
            <person name="Gonzalez-Rocha G."/>
        </authorList>
    </citation>
    <scope>NUCLEOTIDE SEQUENCE [LARGE SCALE GENOMIC DNA]</scope>
    <source>
        <strain evidence="50 81">UCO-494</strain>
    </source>
</reference>
<dbReference type="Proteomes" id="UP000253559">
    <property type="component" value="Unassembled WGS sequence"/>
</dbReference>
<evidence type="ECO:0000313" key="45">
    <source>
        <dbReference type="EMBL" id="SXG13064.1"/>
    </source>
</evidence>
<evidence type="ECO:0000313" key="56">
    <source>
        <dbReference type="Proteomes" id="UP000196447"/>
    </source>
</evidence>
<dbReference type="EMBL" id="CP063008">
    <property type="protein sequence ID" value="QOU53878.1"/>
    <property type="molecule type" value="Genomic_DNA"/>
</dbReference>
<dbReference type="SUPFAM" id="SSF53850">
    <property type="entry name" value="Periplasmic binding protein-like II"/>
    <property type="match status" value="1"/>
</dbReference>
<protein>
    <recommendedName>
        <fullName evidence="10">Periplasmic oligopeptide-binding protein OppA</fullName>
    </recommendedName>
</protein>
<dbReference type="Proteomes" id="UP000485085">
    <property type="component" value="Unassembled WGS sequence"/>
</dbReference>
<evidence type="ECO:0000313" key="49">
    <source>
        <dbReference type="EMBL" id="TDK02590.1"/>
    </source>
</evidence>
<evidence type="ECO:0000313" key="18">
    <source>
        <dbReference type="EMBL" id="MSS29569.1"/>
    </source>
</evidence>
<evidence type="ECO:0000313" key="89">
    <source>
        <dbReference type="Proteomes" id="UP000595568"/>
    </source>
</evidence>
<evidence type="ECO:0000256" key="5">
    <source>
        <dbReference type="ARBA" id="ARBA00022764"/>
    </source>
</evidence>
<reference evidence="19 87" key="16">
    <citation type="submission" date="2019-11" db="EMBL/GenBank/DDBJ databases">
        <title>Emergence of a novel subclone of carbapenem-resistant Klebsiella pneumoniae ST11 with enhanced virulence and transmissibility: a molecular epidemiological, clinical, genomic study.</title>
        <authorList>
            <person name="Zhou K."/>
        </authorList>
    </citation>
    <scope>NUCLEOTIDE SEQUENCE [LARGE SCALE GENOMIC DNA]</scope>
    <source>
        <strain evidence="19 87">KP_38044</strain>
    </source>
</reference>
<keyword evidence="8" id="KW-1015">Disulfide bond</keyword>
<keyword evidence="3" id="KW-0813">Transport</keyword>
<evidence type="ECO:0000256" key="11">
    <source>
        <dbReference type="SAM" id="SignalP"/>
    </source>
</evidence>
<evidence type="ECO:0000313" key="68">
    <source>
        <dbReference type="Proteomes" id="UP000255239"/>
    </source>
</evidence>
<dbReference type="CDD" id="cd08504">
    <property type="entry name" value="PBP2_OppA"/>
    <property type="match status" value="1"/>
</dbReference>
<dbReference type="Proteomes" id="UP000468995">
    <property type="component" value="Unassembled WGS sequence"/>
</dbReference>
<evidence type="ECO:0000313" key="41">
    <source>
        <dbReference type="EMBL" id="SVN65022.1"/>
    </source>
</evidence>
<dbReference type="Proteomes" id="UP000294951">
    <property type="component" value="Unassembled WGS sequence"/>
</dbReference>
<reference evidence="14 54" key="1">
    <citation type="submission" date="2014-10" db="EMBL/GenBank/DDBJ databases">
        <title>Plasmid movement, recombination, and chromosomal integration amongst multidrug resistant commensal Escherichia coli clones within a single commercial turkey flock.</title>
        <authorList>
            <person name="Lang K."/>
            <person name="Dorn K."/>
            <person name="Danzeisen J."/>
            <person name="Johnson T."/>
        </authorList>
    </citation>
    <scope>NUCLEOTIDE SEQUENCE [LARGE SCALE GENOMIC DNA]</scope>
    <source>
        <strain evidence="14 54">UMNturkey9</strain>
    </source>
</reference>
<dbReference type="PANTHER" id="PTHR30290">
    <property type="entry name" value="PERIPLASMIC BINDING COMPONENT OF ABC TRANSPORTER"/>
    <property type="match status" value="1"/>
</dbReference>
<dbReference type="GO" id="GO:0015031">
    <property type="term" value="P:protein transport"/>
    <property type="evidence" value="ECO:0007669"/>
    <property type="project" value="UniProtKB-KW"/>
</dbReference>
<evidence type="ECO:0000313" key="58">
    <source>
        <dbReference type="Proteomes" id="UP000245817"/>
    </source>
</evidence>
<evidence type="ECO:0000313" key="83">
    <source>
        <dbReference type="Proteomes" id="UP000439817"/>
    </source>
</evidence>
<evidence type="ECO:0000313" key="42">
    <source>
        <dbReference type="EMBL" id="SVS24249.1"/>
    </source>
</evidence>
<dbReference type="OMA" id="GEHEMAF"/>
<evidence type="ECO:0000313" key="14">
    <source>
        <dbReference type="EMBL" id="KII04810.1"/>
    </source>
</evidence>
<dbReference type="Proteomes" id="UP000196447">
    <property type="component" value="Unassembled WGS sequence"/>
</dbReference>
<dbReference type="Proteomes" id="UP000254387">
    <property type="component" value="Unassembled WGS sequence"/>
</dbReference>
<evidence type="ECO:0000256" key="2">
    <source>
        <dbReference type="ARBA" id="ARBA00005695"/>
    </source>
</evidence>
<dbReference type="Gene3D" id="3.10.105.10">
    <property type="entry name" value="Dipeptide-binding Protein, Domain 3"/>
    <property type="match status" value="1"/>
</dbReference>
<dbReference type="EMBL" id="UGLB01000003">
    <property type="protein sequence ID" value="STT48107.1"/>
    <property type="molecule type" value="Genomic_DNA"/>
</dbReference>